<dbReference type="InterPro" id="IPR002182">
    <property type="entry name" value="NB-ARC"/>
</dbReference>
<dbReference type="Gene3D" id="3.40.50.300">
    <property type="entry name" value="P-loop containing nucleotide triphosphate hydrolases"/>
    <property type="match status" value="1"/>
</dbReference>
<evidence type="ECO:0000313" key="3">
    <source>
        <dbReference type="Proteomes" id="UP001652623"/>
    </source>
</evidence>
<dbReference type="PRINTS" id="PR00364">
    <property type="entry name" value="DISEASERSIST"/>
</dbReference>
<name>A0ABM3IHJ8_ZIZJJ</name>
<dbReference type="InterPro" id="IPR050905">
    <property type="entry name" value="Plant_NBS-LRR"/>
</dbReference>
<dbReference type="SUPFAM" id="SSF52540">
    <property type="entry name" value="P-loop containing nucleoside triphosphate hydrolases"/>
    <property type="match status" value="1"/>
</dbReference>
<dbReference type="Pfam" id="PF00931">
    <property type="entry name" value="NB-ARC"/>
    <property type="match status" value="1"/>
</dbReference>
<gene>
    <name evidence="4" type="primary">LOC125422143</name>
</gene>
<keyword evidence="1" id="KW-0611">Plant defense</keyword>
<feature type="domain" description="NB-ARC" evidence="2">
    <location>
        <begin position="80"/>
        <end position="240"/>
    </location>
</feature>
<accession>A0ABM3IHJ8</accession>
<dbReference type="PANTHER" id="PTHR33463">
    <property type="entry name" value="NB-ARC DOMAIN-CONTAINING PROTEIN-RELATED"/>
    <property type="match status" value="1"/>
</dbReference>
<dbReference type="PANTHER" id="PTHR33463:SF198">
    <property type="entry name" value="RPP4C3"/>
    <property type="match status" value="1"/>
</dbReference>
<dbReference type="Proteomes" id="UP001652623">
    <property type="component" value="Chromosome 4"/>
</dbReference>
<dbReference type="InterPro" id="IPR027417">
    <property type="entry name" value="P-loop_NTPase"/>
</dbReference>
<evidence type="ECO:0000259" key="2">
    <source>
        <dbReference type="Pfam" id="PF00931"/>
    </source>
</evidence>
<dbReference type="GeneID" id="125422143"/>
<protein>
    <submittedName>
        <fullName evidence="4">Disease resistance protein RFL1-like</fullName>
    </submittedName>
</protein>
<evidence type="ECO:0000256" key="1">
    <source>
        <dbReference type="ARBA" id="ARBA00022821"/>
    </source>
</evidence>
<reference evidence="4" key="1">
    <citation type="submission" date="2025-08" db="UniProtKB">
        <authorList>
            <consortium name="RefSeq"/>
        </authorList>
    </citation>
    <scope>IDENTIFICATION</scope>
    <source>
        <tissue evidence="4">Seedling</tissue>
    </source>
</reference>
<proteinExistence type="predicted"/>
<organism evidence="3 4">
    <name type="scientific">Ziziphus jujuba</name>
    <name type="common">Chinese jujube</name>
    <name type="synonym">Ziziphus sativa</name>
    <dbReference type="NCBI Taxonomy" id="326968"/>
    <lineage>
        <taxon>Eukaryota</taxon>
        <taxon>Viridiplantae</taxon>
        <taxon>Streptophyta</taxon>
        <taxon>Embryophyta</taxon>
        <taxon>Tracheophyta</taxon>
        <taxon>Spermatophyta</taxon>
        <taxon>Magnoliopsida</taxon>
        <taxon>eudicotyledons</taxon>
        <taxon>Gunneridae</taxon>
        <taxon>Pentapetalae</taxon>
        <taxon>rosids</taxon>
        <taxon>fabids</taxon>
        <taxon>Rosales</taxon>
        <taxon>Rhamnaceae</taxon>
        <taxon>Paliureae</taxon>
        <taxon>Ziziphus</taxon>
    </lineage>
</organism>
<evidence type="ECO:0000313" key="4">
    <source>
        <dbReference type="RefSeq" id="XP_048328569.1"/>
    </source>
</evidence>
<keyword evidence="3" id="KW-1185">Reference proteome</keyword>
<dbReference type="RefSeq" id="XP_048328569.1">
    <property type="nucleotide sequence ID" value="XM_048472612.1"/>
</dbReference>
<sequence>MVESFLRDEGQANTRCSIKYFPNLVLRHGLRRRAKKMAQSVVEIKEAASKFDKVSEVPILQNIVEIKGYMVFHTRNSILKGIMEALRNSDVRMIGVYGMAGVIKTSLVKEVAKRALEAKLFNDAVEVAVSASPNLEKIQQDIADRLCLDFHAKGVQGRALQLRDRLKKEENFLIILDDVWKTLDLLDTGICFEDNQKGCKILITSRYKGVLEDDMGVDKNFEVELVSDNEAWNFFSKIVGGNLLFDENSDEFKHLGTQKR</sequence>